<evidence type="ECO:0000313" key="2">
    <source>
        <dbReference type="EMBL" id="OAA28001.1"/>
    </source>
</evidence>
<proteinExistence type="predicted"/>
<evidence type="ECO:0000259" key="1">
    <source>
        <dbReference type="Pfam" id="PF01883"/>
    </source>
</evidence>
<dbReference type="EMBL" id="JFHK01000024">
    <property type="protein sequence ID" value="OAA28001.1"/>
    <property type="molecule type" value="Genomic_DNA"/>
</dbReference>
<dbReference type="STRING" id="1453497.AT15_04760"/>
<evidence type="ECO:0000313" key="3">
    <source>
        <dbReference type="Proteomes" id="UP000077339"/>
    </source>
</evidence>
<dbReference type="Proteomes" id="UP000077339">
    <property type="component" value="Unassembled WGS sequence"/>
</dbReference>
<dbReference type="SUPFAM" id="SSF117916">
    <property type="entry name" value="Fe-S cluster assembly (FSCA) domain-like"/>
    <property type="match status" value="1"/>
</dbReference>
<keyword evidence="3" id="KW-1185">Reference proteome</keyword>
<accession>A0A176JWD7</accession>
<dbReference type="RefSeq" id="WP_068348761.1">
    <property type="nucleotide sequence ID" value="NZ_JFHK01000024.1"/>
</dbReference>
<dbReference type="InterPro" id="IPR052339">
    <property type="entry name" value="Fe-S_Maturation_MIP18"/>
</dbReference>
<feature type="domain" description="MIP18 family-like" evidence="1">
    <location>
        <begin position="5"/>
        <end position="76"/>
    </location>
</feature>
<dbReference type="InterPro" id="IPR002744">
    <property type="entry name" value="MIP18-like"/>
</dbReference>
<dbReference type="OrthoDB" id="9805360at2"/>
<reference evidence="2 3" key="1">
    <citation type="submission" date="2014-02" db="EMBL/GenBank/DDBJ databases">
        <title>Kosmotoga genome sequencing.</title>
        <authorList>
            <person name="Pollo S.M."/>
            <person name="Charchuk R."/>
            <person name="Nesbo C.L."/>
        </authorList>
    </citation>
    <scope>NUCLEOTIDE SEQUENCE [LARGE SCALE GENOMIC DNA]</scope>
    <source>
        <strain evidence="2 3">S304</strain>
    </source>
</reference>
<sequence length="100" mass="11126">MAVTKEQVMDALKQVYDLEVGFDVVSLGLIYGVEVDDENNVKVRMTMTTPMCPLAGFILEDARSKVQEVEGVNSVDMELTFDPPWTPDMASDEVRKILGL</sequence>
<dbReference type="AlphaFoldDB" id="A0A176JWD7"/>
<gene>
    <name evidence="2" type="ORF">AT15_04760</name>
</gene>
<dbReference type="PANTHER" id="PTHR42831:SF1">
    <property type="entry name" value="FE-S PROTEIN MATURATION AUXILIARY FACTOR YITW"/>
    <property type="match status" value="1"/>
</dbReference>
<dbReference type="PATRIC" id="fig|1453497.3.peg.946"/>
<protein>
    <submittedName>
        <fullName evidence="2">Aromatic ring hydroxylase</fullName>
    </submittedName>
</protein>
<dbReference type="InterPro" id="IPR034904">
    <property type="entry name" value="FSCA_dom_sf"/>
</dbReference>
<dbReference type="PANTHER" id="PTHR42831">
    <property type="entry name" value="FE-S PROTEIN MATURATION AUXILIARY FACTOR YITW"/>
    <property type="match status" value="1"/>
</dbReference>
<name>A0A176JWD7_9BACT</name>
<dbReference type="Gene3D" id="3.30.300.130">
    <property type="entry name" value="Fe-S cluster assembly (FSCA)"/>
    <property type="match status" value="1"/>
</dbReference>
<comment type="caution">
    <text evidence="2">The sequence shown here is derived from an EMBL/GenBank/DDBJ whole genome shotgun (WGS) entry which is preliminary data.</text>
</comment>
<dbReference type="Pfam" id="PF01883">
    <property type="entry name" value="FeS_assembly_P"/>
    <property type="match status" value="1"/>
</dbReference>
<organism evidence="2 3">
    <name type="scientific">Kosmotoga arenicorallina S304</name>
    <dbReference type="NCBI Taxonomy" id="1453497"/>
    <lineage>
        <taxon>Bacteria</taxon>
        <taxon>Thermotogati</taxon>
        <taxon>Thermotogota</taxon>
        <taxon>Thermotogae</taxon>
        <taxon>Kosmotogales</taxon>
        <taxon>Kosmotogaceae</taxon>
        <taxon>Kosmotoga</taxon>
    </lineage>
</organism>